<dbReference type="InterPro" id="IPR044839">
    <property type="entry name" value="NDR1-like"/>
</dbReference>
<evidence type="ECO:0000256" key="3">
    <source>
        <dbReference type="ARBA" id="ARBA00022989"/>
    </source>
</evidence>
<dbReference type="GO" id="GO:0098542">
    <property type="term" value="P:defense response to other organism"/>
    <property type="evidence" value="ECO:0007669"/>
    <property type="project" value="InterPro"/>
</dbReference>
<evidence type="ECO:0000256" key="4">
    <source>
        <dbReference type="ARBA" id="ARBA00023136"/>
    </source>
</evidence>
<evidence type="ECO:0000256" key="5">
    <source>
        <dbReference type="SAM" id="Phobius"/>
    </source>
</evidence>
<dbReference type="Proteomes" id="UP001652623">
    <property type="component" value="Chromosome 1"/>
</dbReference>
<dbReference type="Pfam" id="PF03168">
    <property type="entry name" value="LEA_2"/>
    <property type="match status" value="1"/>
</dbReference>
<evidence type="ECO:0000313" key="8">
    <source>
        <dbReference type="RefSeq" id="XP_015902379.1"/>
    </source>
</evidence>
<evidence type="ECO:0000256" key="1">
    <source>
        <dbReference type="ARBA" id="ARBA00004167"/>
    </source>
</evidence>
<evidence type="ECO:0000259" key="6">
    <source>
        <dbReference type="Pfam" id="PF03168"/>
    </source>
</evidence>
<dbReference type="GO" id="GO:0005886">
    <property type="term" value="C:plasma membrane"/>
    <property type="evidence" value="ECO:0007669"/>
    <property type="project" value="TreeGrafter"/>
</dbReference>
<comment type="subcellular location">
    <subcellularLocation>
        <location evidence="1">Membrane</location>
        <topology evidence="1">Single-pass membrane protein</topology>
    </subcellularLocation>
</comment>
<feature type="transmembrane region" description="Helical" evidence="5">
    <location>
        <begin position="27"/>
        <end position="51"/>
    </location>
</feature>
<feature type="domain" description="Late embryogenesis abundant protein LEA-2 subgroup" evidence="6">
    <location>
        <begin position="89"/>
        <end position="175"/>
    </location>
</feature>
<keyword evidence="3 5" id="KW-1133">Transmembrane helix</keyword>
<dbReference type="InterPro" id="IPR004864">
    <property type="entry name" value="LEA_2"/>
</dbReference>
<dbReference type="PANTHER" id="PTHR31234:SF54">
    <property type="entry name" value="LATE EMBRYOGENESIS ABUNDANT PROTEIN LEA-2 SUBGROUP DOMAIN-CONTAINING PROTEIN"/>
    <property type="match status" value="1"/>
</dbReference>
<dbReference type="KEGG" id="zju:107435315"/>
<keyword evidence="2 5" id="KW-0812">Transmembrane</keyword>
<reference evidence="8" key="2">
    <citation type="submission" date="2025-08" db="UniProtKB">
        <authorList>
            <consortium name="RefSeq"/>
        </authorList>
    </citation>
    <scope>IDENTIFICATION</scope>
    <source>
        <tissue evidence="8">Seedling</tissue>
    </source>
</reference>
<sequence length="251" mass="28119">MDVASKNSVCFYCHGLCNAYSFKRSCFLLFLFFLFTIGILGIASLIIVFIIKPQKPVFSLKTVRLDLYELNAHSGSTLFLSSVITLILNAQNHNKVGISYRPSRLHVYFEGLPIGTIRVPGFLQPPHSSNVTVPTRILFNCLNVTNILAVASMQNEPMKNKIQMRILGDVKAHLCAFHVTLFKIKVAVACDINIDIEKDIIKNIYNMRPGEKSHVVAIFSNQPPVRLPEVLGRFLLVKGGITRSSTQTYHI</sequence>
<proteinExistence type="predicted"/>
<evidence type="ECO:0000313" key="7">
    <source>
        <dbReference type="Proteomes" id="UP001652623"/>
    </source>
</evidence>
<accession>A0A6P4AXM9</accession>
<dbReference type="RefSeq" id="XP_015902379.1">
    <property type="nucleotide sequence ID" value="XM_016046893.4"/>
</dbReference>
<dbReference type="AlphaFoldDB" id="A0A6P4AXM9"/>
<evidence type="ECO:0000256" key="2">
    <source>
        <dbReference type="ARBA" id="ARBA00022692"/>
    </source>
</evidence>
<dbReference type="PANTHER" id="PTHR31234">
    <property type="entry name" value="LATE EMBRYOGENESIS ABUNDANT (LEA) HYDROXYPROLINE-RICH GLYCOPROTEIN FAMILY"/>
    <property type="match status" value="1"/>
</dbReference>
<protein>
    <submittedName>
        <fullName evidence="8">Uncharacterized protein LOC107435315 isoform X1</fullName>
    </submittedName>
</protein>
<name>A0A6P4AXM9_ZIZJJ</name>
<reference evidence="7" key="1">
    <citation type="submission" date="2025-05" db="UniProtKB">
        <authorList>
            <consortium name="RefSeq"/>
        </authorList>
    </citation>
    <scope>NUCLEOTIDE SEQUENCE [LARGE SCALE GENOMIC DNA]</scope>
</reference>
<organism evidence="7 8">
    <name type="scientific">Ziziphus jujuba</name>
    <name type="common">Chinese jujube</name>
    <name type="synonym">Ziziphus sativa</name>
    <dbReference type="NCBI Taxonomy" id="326968"/>
    <lineage>
        <taxon>Eukaryota</taxon>
        <taxon>Viridiplantae</taxon>
        <taxon>Streptophyta</taxon>
        <taxon>Embryophyta</taxon>
        <taxon>Tracheophyta</taxon>
        <taxon>Spermatophyta</taxon>
        <taxon>Magnoliopsida</taxon>
        <taxon>eudicotyledons</taxon>
        <taxon>Gunneridae</taxon>
        <taxon>Pentapetalae</taxon>
        <taxon>rosids</taxon>
        <taxon>fabids</taxon>
        <taxon>Rosales</taxon>
        <taxon>Rhamnaceae</taxon>
        <taxon>Paliureae</taxon>
        <taxon>Ziziphus</taxon>
    </lineage>
</organism>
<gene>
    <name evidence="8" type="primary">LOC107435315</name>
</gene>
<keyword evidence="4 5" id="KW-0472">Membrane</keyword>
<keyword evidence="7" id="KW-1185">Reference proteome</keyword>
<dbReference type="GeneID" id="107435315"/>
<dbReference type="InParanoid" id="A0A6P4AXM9"/>